<evidence type="ECO:0000256" key="3">
    <source>
        <dbReference type="ARBA" id="ARBA00013105"/>
    </source>
</evidence>
<evidence type="ECO:0000313" key="5">
    <source>
        <dbReference type="Proteomes" id="UP001150266"/>
    </source>
</evidence>
<proteinExistence type="inferred from homology"/>
<dbReference type="SFLD" id="SFLDS00028">
    <property type="entry name" value="Proline_Racemase"/>
    <property type="match status" value="1"/>
</dbReference>
<keyword evidence="5" id="KW-1185">Reference proteome</keyword>
<comment type="catalytic activity">
    <reaction evidence="1">
        <text>trans-3-hydroxy-L-proline = 1-pyrroline-2-carboxylate + H2O</text>
        <dbReference type="Rhea" id="RHEA:10320"/>
        <dbReference type="ChEBI" id="CHEBI:15377"/>
        <dbReference type="ChEBI" id="CHEBI:39785"/>
        <dbReference type="ChEBI" id="CHEBI:57938"/>
        <dbReference type="EC" id="4.2.1.77"/>
    </reaction>
</comment>
<gene>
    <name evidence="4" type="ORF">J3R30DRAFT_3484556</name>
</gene>
<evidence type="ECO:0000256" key="2">
    <source>
        <dbReference type="ARBA" id="ARBA00007529"/>
    </source>
</evidence>
<dbReference type="EMBL" id="JAOTPV010000010">
    <property type="protein sequence ID" value="KAJ4477319.1"/>
    <property type="molecule type" value="Genomic_DNA"/>
</dbReference>
<dbReference type="OrthoDB" id="6409228at2759"/>
<evidence type="ECO:0000313" key="4">
    <source>
        <dbReference type="EMBL" id="KAJ4477319.1"/>
    </source>
</evidence>
<dbReference type="GO" id="GO:0050346">
    <property type="term" value="F:trans-L-3-hydroxyproline dehydratase activity"/>
    <property type="evidence" value="ECO:0007669"/>
    <property type="project" value="UniProtKB-EC"/>
</dbReference>
<dbReference type="PANTHER" id="PTHR33442">
    <property type="entry name" value="TRANS-3-HYDROXY-L-PROLINE DEHYDRATASE"/>
    <property type="match status" value="1"/>
</dbReference>
<name>A0A9W9DMY6_9AGAR</name>
<organism evidence="4 5">
    <name type="scientific">Lentinula aciculospora</name>
    <dbReference type="NCBI Taxonomy" id="153920"/>
    <lineage>
        <taxon>Eukaryota</taxon>
        <taxon>Fungi</taxon>
        <taxon>Dikarya</taxon>
        <taxon>Basidiomycota</taxon>
        <taxon>Agaricomycotina</taxon>
        <taxon>Agaricomycetes</taxon>
        <taxon>Agaricomycetidae</taxon>
        <taxon>Agaricales</taxon>
        <taxon>Marasmiineae</taxon>
        <taxon>Omphalotaceae</taxon>
        <taxon>Lentinula</taxon>
    </lineage>
</organism>
<evidence type="ECO:0000256" key="1">
    <source>
        <dbReference type="ARBA" id="ARBA00001148"/>
    </source>
</evidence>
<dbReference type="InterPro" id="IPR008794">
    <property type="entry name" value="Pro_racemase_fam"/>
</dbReference>
<protein>
    <recommendedName>
        <fullName evidence="3">trans-L-3-hydroxyproline dehydratase</fullName>
        <ecNumber evidence="3">4.2.1.77</ecNumber>
    </recommendedName>
</protein>
<comment type="caution">
    <text evidence="4">The sequence shown here is derived from an EMBL/GenBank/DDBJ whole genome shotgun (WGS) entry which is preliminary data.</text>
</comment>
<dbReference type="SUPFAM" id="SSF54506">
    <property type="entry name" value="Diaminopimelate epimerase-like"/>
    <property type="match status" value="1"/>
</dbReference>
<reference evidence="4" key="1">
    <citation type="submission" date="2022-08" db="EMBL/GenBank/DDBJ databases">
        <title>A Global Phylogenomic Analysis of the Shiitake Genus Lentinula.</title>
        <authorList>
            <consortium name="DOE Joint Genome Institute"/>
            <person name="Sierra-Patev S."/>
            <person name="Min B."/>
            <person name="Naranjo-Ortiz M."/>
            <person name="Looney B."/>
            <person name="Konkel Z."/>
            <person name="Slot J.C."/>
            <person name="Sakamoto Y."/>
            <person name="Steenwyk J.L."/>
            <person name="Rokas A."/>
            <person name="Carro J."/>
            <person name="Camarero S."/>
            <person name="Ferreira P."/>
            <person name="Molpeceres G."/>
            <person name="Ruiz-Duenas F.J."/>
            <person name="Serrano A."/>
            <person name="Henrissat B."/>
            <person name="Drula E."/>
            <person name="Hughes K.W."/>
            <person name="Mata J.L."/>
            <person name="Ishikawa N.K."/>
            <person name="Vargas-Isla R."/>
            <person name="Ushijima S."/>
            <person name="Smith C.A."/>
            <person name="Ahrendt S."/>
            <person name="Andreopoulos W."/>
            <person name="He G."/>
            <person name="Labutti K."/>
            <person name="Lipzen A."/>
            <person name="Ng V."/>
            <person name="Riley R."/>
            <person name="Sandor L."/>
            <person name="Barry K."/>
            <person name="Martinez A.T."/>
            <person name="Xiao Y."/>
            <person name="Gibbons J.G."/>
            <person name="Terashima K."/>
            <person name="Grigoriev I.V."/>
            <person name="Hibbett D.S."/>
        </authorList>
    </citation>
    <scope>NUCLEOTIDE SEQUENCE</scope>
    <source>
        <strain evidence="4">JLM2183</strain>
    </source>
</reference>
<dbReference type="EC" id="4.2.1.77" evidence="3"/>
<dbReference type="AlphaFoldDB" id="A0A9W9DMY6"/>
<accession>A0A9W9DMY6</accession>
<dbReference type="Proteomes" id="UP001150266">
    <property type="component" value="Unassembled WGS sequence"/>
</dbReference>
<dbReference type="Pfam" id="PF05544">
    <property type="entry name" value="Pro_racemase"/>
    <property type="match status" value="1"/>
</dbReference>
<comment type="similarity">
    <text evidence="2">Belongs to the proline racemase family.</text>
</comment>
<sequence>MDIFQSIEEHPGIVRTVELHTSGEPIRIIISGFPKLQGNTLLENRRYASENHEVDRVRKWLMLEPRRHQGMYGAILVKETELTRSGEADIEVLFCHNEGYSTMCGHATIALGRFLVDTQDVEIFPRRALLQLHKNNVDGEIITVLRLHTPCGVVTVTVPTTPQNKSDGSKPVRFRYVPCFVASPLEQGITIEVPMQMAWPKLIQRGNQQQIQVRVDISYGGAFYALVSSEELGFTSLQSSDAELFKELADAARILRILLLNQDPQIRKSLVHPEEPDIGFLYGITILDSSITPNLHLKKNLITWICFFADEQIDRSPTGSCVSAHIPLALDQNQLEMGQWCSYQSFLSTQFPGNEFRGRAIERNTKGYVIELEGFAHYTGTASFVPPQEKIDTMGSGFVLKLPSNM</sequence>
<dbReference type="Gene3D" id="3.10.310.10">
    <property type="entry name" value="Diaminopimelate Epimerase, Chain A, domain 1"/>
    <property type="match status" value="2"/>
</dbReference>
<dbReference type="PANTHER" id="PTHR33442:SF1">
    <property type="entry name" value="TRANS-3-HYDROXY-L-PROLINE DEHYDRATASE"/>
    <property type="match status" value="1"/>
</dbReference>